<reference evidence="1" key="1">
    <citation type="submission" date="2014-11" db="EMBL/GenBank/DDBJ databases">
        <authorList>
            <person name="Amaro Gonzalez C."/>
        </authorList>
    </citation>
    <scope>NUCLEOTIDE SEQUENCE</scope>
</reference>
<evidence type="ECO:0000313" key="1">
    <source>
        <dbReference type="EMBL" id="JAH77736.1"/>
    </source>
</evidence>
<sequence>MKRRTLFDGIQEMSAAICAVVGQLSTDMY</sequence>
<reference evidence="1" key="2">
    <citation type="journal article" date="2015" name="Fish Shellfish Immunol.">
        <title>Early steps in the European eel (Anguilla anguilla)-Vibrio vulnificus interaction in the gills: Role of the RtxA13 toxin.</title>
        <authorList>
            <person name="Callol A."/>
            <person name="Pajuelo D."/>
            <person name="Ebbesson L."/>
            <person name="Teles M."/>
            <person name="MacKenzie S."/>
            <person name="Amaro C."/>
        </authorList>
    </citation>
    <scope>NUCLEOTIDE SEQUENCE</scope>
</reference>
<dbReference type="AlphaFoldDB" id="A0A0E9VIC5"/>
<dbReference type="EMBL" id="GBXM01030841">
    <property type="protein sequence ID" value="JAH77736.1"/>
    <property type="molecule type" value="Transcribed_RNA"/>
</dbReference>
<accession>A0A0E9VIC5</accession>
<organism evidence="1">
    <name type="scientific">Anguilla anguilla</name>
    <name type="common">European freshwater eel</name>
    <name type="synonym">Muraena anguilla</name>
    <dbReference type="NCBI Taxonomy" id="7936"/>
    <lineage>
        <taxon>Eukaryota</taxon>
        <taxon>Metazoa</taxon>
        <taxon>Chordata</taxon>
        <taxon>Craniata</taxon>
        <taxon>Vertebrata</taxon>
        <taxon>Euteleostomi</taxon>
        <taxon>Actinopterygii</taxon>
        <taxon>Neopterygii</taxon>
        <taxon>Teleostei</taxon>
        <taxon>Anguilliformes</taxon>
        <taxon>Anguillidae</taxon>
        <taxon>Anguilla</taxon>
    </lineage>
</organism>
<name>A0A0E9VIC5_ANGAN</name>
<protein>
    <submittedName>
        <fullName evidence="1">Uncharacterized protein</fullName>
    </submittedName>
</protein>
<proteinExistence type="predicted"/>